<keyword evidence="7" id="KW-1185">Reference proteome</keyword>
<gene>
    <name evidence="6" type="ORF">NDK47_17110</name>
</gene>
<dbReference type="Proteomes" id="UP001056500">
    <property type="component" value="Chromosome"/>
</dbReference>
<dbReference type="PANTHER" id="PTHR30249">
    <property type="entry name" value="PUTATIVE SEROTONIN TRANSPORTER"/>
    <property type="match status" value="1"/>
</dbReference>
<feature type="transmembrane region" description="Helical" evidence="5">
    <location>
        <begin position="202"/>
        <end position="220"/>
    </location>
</feature>
<organism evidence="6 7">
    <name type="scientific">Brevibacillus ruminantium</name>
    <dbReference type="NCBI Taxonomy" id="2950604"/>
    <lineage>
        <taxon>Bacteria</taxon>
        <taxon>Bacillati</taxon>
        <taxon>Bacillota</taxon>
        <taxon>Bacilli</taxon>
        <taxon>Bacillales</taxon>
        <taxon>Paenibacillaceae</taxon>
        <taxon>Brevibacillus</taxon>
    </lineage>
</organism>
<dbReference type="InterPro" id="IPR007300">
    <property type="entry name" value="CidB/LrgB"/>
</dbReference>
<feature type="transmembrane region" description="Helical" evidence="5">
    <location>
        <begin position="90"/>
        <end position="113"/>
    </location>
</feature>
<evidence type="ECO:0000256" key="5">
    <source>
        <dbReference type="SAM" id="Phobius"/>
    </source>
</evidence>
<name>A0ABY4WD69_9BACL</name>
<evidence type="ECO:0000313" key="7">
    <source>
        <dbReference type="Proteomes" id="UP001056500"/>
    </source>
</evidence>
<evidence type="ECO:0000256" key="3">
    <source>
        <dbReference type="ARBA" id="ARBA00022989"/>
    </source>
</evidence>
<dbReference type="Pfam" id="PF04172">
    <property type="entry name" value="LrgB"/>
    <property type="match status" value="1"/>
</dbReference>
<reference evidence="6" key="1">
    <citation type="submission" date="2022-06" db="EMBL/GenBank/DDBJ databases">
        <title>Genome sequencing of Brevibacillus sp. BB3-R1.</title>
        <authorList>
            <person name="Heo J."/>
            <person name="Lee D."/>
            <person name="Won M."/>
            <person name="Han B.-H."/>
            <person name="Hong S.-B."/>
            <person name="Kwon S.-W."/>
        </authorList>
    </citation>
    <scope>NUCLEOTIDE SEQUENCE</scope>
    <source>
        <strain evidence="6">BB3-R1</strain>
    </source>
</reference>
<feature type="transmembrane region" description="Helical" evidence="5">
    <location>
        <begin position="6"/>
        <end position="25"/>
    </location>
</feature>
<feature type="transmembrane region" description="Helical" evidence="5">
    <location>
        <begin position="60"/>
        <end position="78"/>
    </location>
</feature>
<dbReference type="PANTHER" id="PTHR30249:SF0">
    <property type="entry name" value="PLASTIDAL GLYCOLATE_GLYCERATE TRANSLOCATOR 1, CHLOROPLASTIC"/>
    <property type="match status" value="1"/>
</dbReference>
<proteinExistence type="predicted"/>
<feature type="transmembrane region" description="Helical" evidence="5">
    <location>
        <begin position="30"/>
        <end position="48"/>
    </location>
</feature>
<keyword evidence="2 5" id="KW-0812">Transmembrane</keyword>
<keyword evidence="3 5" id="KW-1133">Transmembrane helix</keyword>
<accession>A0ABY4WD69</accession>
<feature type="transmembrane region" description="Helical" evidence="5">
    <location>
        <begin position="145"/>
        <end position="168"/>
    </location>
</feature>
<evidence type="ECO:0000313" key="6">
    <source>
        <dbReference type="EMBL" id="USG63872.1"/>
    </source>
</evidence>
<protein>
    <submittedName>
        <fullName evidence="6">LrgB family protein</fullName>
    </submittedName>
</protein>
<dbReference type="EMBL" id="CP098755">
    <property type="protein sequence ID" value="USG63872.1"/>
    <property type="molecule type" value="Genomic_DNA"/>
</dbReference>
<sequence length="224" mass="23785">MLDVLLAILAILVTLAGYKLAMVVVNRYSWIQPIIVSTVSTWFVWWLINGDWESYQLGGEWISFWVGPATVALAVPLAKQMRVFSDIWKGVLLGVLAGCAVAILTVLAFGWIFHTDDLLVKSMLTKSVSTPIAVELTKNIGGAPALAAFFVALTGIAGVAFGRPLLALCGVKDDWAIGIAIGTSAHAMGTASLHRISQVQTAASSVAMILAGVVTAIYLIPFTL</sequence>
<comment type="subcellular location">
    <subcellularLocation>
        <location evidence="1">Membrane</location>
        <topology evidence="1">Multi-pass membrane protein</topology>
    </subcellularLocation>
</comment>
<evidence type="ECO:0000256" key="4">
    <source>
        <dbReference type="ARBA" id="ARBA00023136"/>
    </source>
</evidence>
<dbReference type="RefSeq" id="WP_251870950.1">
    <property type="nucleotide sequence ID" value="NZ_CP098755.1"/>
</dbReference>
<evidence type="ECO:0000256" key="2">
    <source>
        <dbReference type="ARBA" id="ARBA00022692"/>
    </source>
</evidence>
<keyword evidence="4 5" id="KW-0472">Membrane</keyword>
<evidence type="ECO:0000256" key="1">
    <source>
        <dbReference type="ARBA" id="ARBA00004141"/>
    </source>
</evidence>